<keyword evidence="6 9" id="KW-0067">ATP-binding</keyword>
<dbReference type="RefSeq" id="WP_002687265.1">
    <property type="nucleotide sequence ID" value="NZ_CM001794.1"/>
</dbReference>
<name>M2BW09_TREDN</name>
<sequence length="324" mass="36835">MNSILEIKNLKVSFLSDKAITYAVNDISFNVNAGETLGIVGESGSGKSVTAKTILKLLNKNTKISGSIIFDKNELLNKNDKYMQKIRGSYISMIFQDPMTSLNPLFNIETQMRRLIKRHKPGISNLEVQELIIEYLELVGIPDTKKRLKSYPHEFSGGMRQRVMIAMALCLKPKLIIADEPTTALDVTIQAQVLNLINDIRTDKDRSVILITHDMGVVANTCDRVIVMYSGMIMEEADVQELFSNPKHPYTIGLLNSLPKNNYNYKERLTPILGNPPDMTKAVIGCPFYDRCKYRHKICEEYIPSLEKLSYNHMIRCHLFGENR</sequence>
<dbReference type="InterPro" id="IPR017871">
    <property type="entry name" value="ABC_transporter-like_CS"/>
</dbReference>
<keyword evidence="5" id="KW-0547">Nucleotide-binding</keyword>
<keyword evidence="3" id="KW-0813">Transport</keyword>
<dbReference type="PROSITE" id="PS50893">
    <property type="entry name" value="ABC_TRANSPORTER_2"/>
    <property type="match status" value="1"/>
</dbReference>
<proteinExistence type="inferred from homology"/>
<dbReference type="InterPro" id="IPR003439">
    <property type="entry name" value="ABC_transporter-like_ATP-bd"/>
</dbReference>
<evidence type="ECO:0000256" key="3">
    <source>
        <dbReference type="ARBA" id="ARBA00022448"/>
    </source>
</evidence>
<feature type="domain" description="ABC transporter" evidence="8">
    <location>
        <begin position="5"/>
        <end position="255"/>
    </location>
</feature>
<reference evidence="9" key="1">
    <citation type="submission" date="2012-01" db="EMBL/GenBank/DDBJ databases">
        <title>The Genome Sequence of Treponema denticola H1-T.</title>
        <authorList>
            <consortium name="The Broad Institute Genome Sequencing Platform"/>
            <person name="Earl A."/>
            <person name="Ward D."/>
            <person name="Feldgarden M."/>
            <person name="Gevers D."/>
            <person name="Blanton J.M."/>
            <person name="Fenno C.J."/>
            <person name="Baranova O.V."/>
            <person name="Mathney J."/>
            <person name="Dewhirst F.E."/>
            <person name="Izard J."/>
            <person name="Young S.K."/>
            <person name="Zeng Q."/>
            <person name="Gargeya S."/>
            <person name="Fitzgerald M."/>
            <person name="Haas B."/>
            <person name="Abouelleil A."/>
            <person name="Alvarado L."/>
            <person name="Arachchi H.M."/>
            <person name="Berlin A."/>
            <person name="Chapman S.B."/>
            <person name="Gearin G."/>
            <person name="Goldberg J."/>
            <person name="Griggs A."/>
            <person name="Gujja S."/>
            <person name="Hansen M."/>
            <person name="Heiman D."/>
            <person name="Howarth C."/>
            <person name="Larimer J."/>
            <person name="Lui A."/>
            <person name="MacDonald P.J.P."/>
            <person name="McCowen C."/>
            <person name="Montmayeur A."/>
            <person name="Murphy C."/>
            <person name="Neiman D."/>
            <person name="Pearson M."/>
            <person name="Priest M."/>
            <person name="Roberts A."/>
            <person name="Saif S."/>
            <person name="Shea T."/>
            <person name="Sisk P."/>
            <person name="Stolte C."/>
            <person name="Sykes S."/>
            <person name="Wortman J."/>
            <person name="Nusbaum C."/>
            <person name="Birren B."/>
        </authorList>
    </citation>
    <scope>NUCLEOTIDE SEQUENCE [LARGE SCALE GENOMIC DNA]</scope>
    <source>
        <strain evidence="9">H1-T</strain>
    </source>
</reference>
<dbReference type="Gene3D" id="3.40.50.300">
    <property type="entry name" value="P-loop containing nucleotide triphosphate hydrolases"/>
    <property type="match status" value="1"/>
</dbReference>
<dbReference type="PROSITE" id="PS00211">
    <property type="entry name" value="ABC_TRANSPORTER_1"/>
    <property type="match status" value="1"/>
</dbReference>
<evidence type="ECO:0000313" key="9">
    <source>
        <dbReference type="EMBL" id="EMB33400.1"/>
    </source>
</evidence>
<evidence type="ECO:0000256" key="7">
    <source>
        <dbReference type="ARBA" id="ARBA00023136"/>
    </source>
</evidence>
<dbReference type="PANTHER" id="PTHR43297:SF2">
    <property type="entry name" value="DIPEPTIDE TRANSPORT ATP-BINDING PROTEIN DPPD"/>
    <property type="match status" value="1"/>
</dbReference>
<gene>
    <name evidence="9" type="ORF">HMPREF9725_00401</name>
</gene>
<dbReference type="GO" id="GO:0016887">
    <property type="term" value="F:ATP hydrolysis activity"/>
    <property type="evidence" value="ECO:0007669"/>
    <property type="project" value="InterPro"/>
</dbReference>
<dbReference type="GO" id="GO:0005886">
    <property type="term" value="C:plasma membrane"/>
    <property type="evidence" value="ECO:0007669"/>
    <property type="project" value="UniProtKB-SubCell"/>
</dbReference>
<dbReference type="CDD" id="cd03257">
    <property type="entry name" value="ABC_NikE_OppD_transporters"/>
    <property type="match status" value="1"/>
</dbReference>
<evidence type="ECO:0000256" key="1">
    <source>
        <dbReference type="ARBA" id="ARBA00004417"/>
    </source>
</evidence>
<dbReference type="Pfam" id="PF00005">
    <property type="entry name" value="ABC_tran"/>
    <property type="match status" value="1"/>
</dbReference>
<dbReference type="GO" id="GO:0005524">
    <property type="term" value="F:ATP binding"/>
    <property type="evidence" value="ECO:0007669"/>
    <property type="project" value="UniProtKB-KW"/>
</dbReference>
<dbReference type="Pfam" id="PF08352">
    <property type="entry name" value="oligo_HPY"/>
    <property type="match status" value="1"/>
</dbReference>
<dbReference type="PANTHER" id="PTHR43297">
    <property type="entry name" value="OLIGOPEPTIDE TRANSPORT ATP-BINDING PROTEIN APPD"/>
    <property type="match status" value="1"/>
</dbReference>
<dbReference type="SMART" id="SM00382">
    <property type="entry name" value="AAA"/>
    <property type="match status" value="1"/>
</dbReference>
<dbReference type="InterPro" id="IPR013563">
    <property type="entry name" value="Oligopep_ABC_C"/>
</dbReference>
<dbReference type="InterPro" id="IPR050388">
    <property type="entry name" value="ABC_Ni/Peptide_Import"/>
</dbReference>
<evidence type="ECO:0000256" key="6">
    <source>
        <dbReference type="ARBA" id="ARBA00022840"/>
    </source>
</evidence>
<keyword evidence="7" id="KW-0472">Membrane</keyword>
<keyword evidence="4" id="KW-1003">Cell membrane</keyword>
<evidence type="ECO:0000256" key="4">
    <source>
        <dbReference type="ARBA" id="ARBA00022475"/>
    </source>
</evidence>
<dbReference type="SUPFAM" id="SSF52540">
    <property type="entry name" value="P-loop containing nucleoside triphosphate hydrolases"/>
    <property type="match status" value="1"/>
</dbReference>
<dbReference type="AlphaFoldDB" id="M2BW09"/>
<dbReference type="PATRIC" id="fig|999431.4.peg.416"/>
<dbReference type="FunFam" id="3.40.50.300:FF:000016">
    <property type="entry name" value="Oligopeptide ABC transporter ATP-binding component"/>
    <property type="match status" value="1"/>
</dbReference>
<evidence type="ECO:0000256" key="2">
    <source>
        <dbReference type="ARBA" id="ARBA00005417"/>
    </source>
</evidence>
<dbReference type="InterPro" id="IPR003593">
    <property type="entry name" value="AAA+_ATPase"/>
</dbReference>
<comment type="subcellular location">
    <subcellularLocation>
        <location evidence="1">Cell inner membrane</location>
        <topology evidence="1">Peripheral membrane protein</topology>
    </subcellularLocation>
</comment>
<evidence type="ECO:0000256" key="5">
    <source>
        <dbReference type="ARBA" id="ARBA00022741"/>
    </source>
</evidence>
<dbReference type="EMBL" id="AGDW01000007">
    <property type="protein sequence ID" value="EMB33400.1"/>
    <property type="molecule type" value="Genomic_DNA"/>
</dbReference>
<dbReference type="HOGENOM" id="CLU_000604_1_23_12"/>
<comment type="caution">
    <text evidence="9">The sequence shown here is derived from an EMBL/GenBank/DDBJ whole genome shotgun (WGS) entry which is preliminary data.</text>
</comment>
<dbReference type="GO" id="GO:0015833">
    <property type="term" value="P:peptide transport"/>
    <property type="evidence" value="ECO:0007669"/>
    <property type="project" value="InterPro"/>
</dbReference>
<protein>
    <submittedName>
        <fullName evidence="9">Oligopeptide/dipeptide ABC transporter, ATP-binding protein</fullName>
    </submittedName>
</protein>
<organism evidence="9">
    <name type="scientific">Treponema denticola H1-T</name>
    <dbReference type="NCBI Taxonomy" id="999431"/>
    <lineage>
        <taxon>Bacteria</taxon>
        <taxon>Pseudomonadati</taxon>
        <taxon>Spirochaetota</taxon>
        <taxon>Spirochaetia</taxon>
        <taxon>Spirochaetales</taxon>
        <taxon>Treponemataceae</taxon>
        <taxon>Treponema</taxon>
    </lineage>
</organism>
<dbReference type="InterPro" id="IPR027417">
    <property type="entry name" value="P-loop_NTPase"/>
</dbReference>
<accession>M2BW09</accession>
<dbReference type="Proteomes" id="UP000011708">
    <property type="component" value="Chromosome"/>
</dbReference>
<evidence type="ECO:0000259" key="8">
    <source>
        <dbReference type="PROSITE" id="PS50893"/>
    </source>
</evidence>
<comment type="similarity">
    <text evidence="2">Belongs to the ABC transporter superfamily.</text>
</comment>
<dbReference type="NCBIfam" id="TIGR01727">
    <property type="entry name" value="oligo_HPY"/>
    <property type="match status" value="1"/>
</dbReference>